<keyword evidence="2" id="KW-1185">Reference proteome</keyword>
<name>A0ABR0NI00_GOSAR</name>
<sequence length="72" mass="8245">MGLLPPRGIAPSGFRPLQKILTAASWGKEPLPPLAFSVRRKCCCRLVESHWVLEPPHQIYCFWWLKSFDGHS</sequence>
<accession>A0ABR0NI00</accession>
<gene>
    <name evidence="1" type="ORF">PVK06_034714</name>
</gene>
<evidence type="ECO:0000313" key="2">
    <source>
        <dbReference type="Proteomes" id="UP001358586"/>
    </source>
</evidence>
<protein>
    <submittedName>
        <fullName evidence="1">Uncharacterized protein</fullName>
    </submittedName>
</protein>
<dbReference type="Proteomes" id="UP001358586">
    <property type="component" value="Chromosome 10"/>
</dbReference>
<comment type="caution">
    <text evidence="1">The sequence shown here is derived from an EMBL/GenBank/DDBJ whole genome shotgun (WGS) entry which is preliminary data.</text>
</comment>
<proteinExistence type="predicted"/>
<organism evidence="1 2">
    <name type="scientific">Gossypium arboreum</name>
    <name type="common">Tree cotton</name>
    <name type="synonym">Gossypium nanking</name>
    <dbReference type="NCBI Taxonomy" id="29729"/>
    <lineage>
        <taxon>Eukaryota</taxon>
        <taxon>Viridiplantae</taxon>
        <taxon>Streptophyta</taxon>
        <taxon>Embryophyta</taxon>
        <taxon>Tracheophyta</taxon>
        <taxon>Spermatophyta</taxon>
        <taxon>Magnoliopsida</taxon>
        <taxon>eudicotyledons</taxon>
        <taxon>Gunneridae</taxon>
        <taxon>Pentapetalae</taxon>
        <taxon>rosids</taxon>
        <taxon>malvids</taxon>
        <taxon>Malvales</taxon>
        <taxon>Malvaceae</taxon>
        <taxon>Malvoideae</taxon>
        <taxon>Gossypium</taxon>
    </lineage>
</organism>
<reference evidence="1 2" key="1">
    <citation type="submission" date="2023-03" db="EMBL/GenBank/DDBJ databases">
        <title>WGS of Gossypium arboreum.</title>
        <authorList>
            <person name="Yu D."/>
        </authorList>
    </citation>
    <scope>NUCLEOTIDE SEQUENCE [LARGE SCALE GENOMIC DNA]</scope>
    <source>
        <tissue evidence="1">Leaf</tissue>
    </source>
</reference>
<dbReference type="EMBL" id="JARKNE010000010">
    <property type="protein sequence ID" value="KAK5793563.1"/>
    <property type="molecule type" value="Genomic_DNA"/>
</dbReference>
<evidence type="ECO:0000313" key="1">
    <source>
        <dbReference type="EMBL" id="KAK5793563.1"/>
    </source>
</evidence>